<protein>
    <submittedName>
        <fullName evidence="2">Uncharacterized protein</fullName>
    </submittedName>
</protein>
<evidence type="ECO:0000256" key="1">
    <source>
        <dbReference type="SAM" id="MobiDB-lite"/>
    </source>
</evidence>
<dbReference type="Proteomes" id="UP001215598">
    <property type="component" value="Unassembled WGS sequence"/>
</dbReference>
<dbReference type="AlphaFoldDB" id="A0AAD7HW84"/>
<name>A0AAD7HW84_9AGAR</name>
<sequence>MSESTDAASASATVSPEPIAGDLTGVCDQHLYGSRLDFLPQHAHTSAELAETNSNEVETASAPIPAYSVHGPRNVADDSRSSAELAKLIRLGHVFSTLQRSRRVAYDVSCTFPPRNPPGTAVRCPACPNFESPEQPLAPTDLDREERFAHADYKTVLHLNERDNIEMPDLVSASNSDDEGDVEMPDLVSASNSDDEGDMLGSEAAVDETFIKRKVWEVNSAFLHLPLKPIPDITEMSTNVPALNLFQGPPTAQQIFLLHEVARAAISDVRSRPRILLHEQRRHARGAFRGILHRQRLKRLTRNTQRVAQTYCHAQCALRWA</sequence>
<accession>A0AAD7HW84</accession>
<dbReference type="EMBL" id="JARKIB010000170">
    <property type="protein sequence ID" value="KAJ7728729.1"/>
    <property type="molecule type" value="Genomic_DNA"/>
</dbReference>
<keyword evidence="3" id="KW-1185">Reference proteome</keyword>
<evidence type="ECO:0000313" key="2">
    <source>
        <dbReference type="EMBL" id="KAJ7728729.1"/>
    </source>
</evidence>
<proteinExistence type="predicted"/>
<comment type="caution">
    <text evidence="2">The sequence shown here is derived from an EMBL/GenBank/DDBJ whole genome shotgun (WGS) entry which is preliminary data.</text>
</comment>
<reference evidence="2" key="1">
    <citation type="submission" date="2023-03" db="EMBL/GenBank/DDBJ databases">
        <title>Massive genome expansion in bonnet fungi (Mycena s.s.) driven by repeated elements and novel gene families across ecological guilds.</title>
        <authorList>
            <consortium name="Lawrence Berkeley National Laboratory"/>
            <person name="Harder C.B."/>
            <person name="Miyauchi S."/>
            <person name="Viragh M."/>
            <person name="Kuo A."/>
            <person name="Thoen E."/>
            <person name="Andreopoulos B."/>
            <person name="Lu D."/>
            <person name="Skrede I."/>
            <person name="Drula E."/>
            <person name="Henrissat B."/>
            <person name="Morin E."/>
            <person name="Kohler A."/>
            <person name="Barry K."/>
            <person name="LaButti K."/>
            <person name="Morin E."/>
            <person name="Salamov A."/>
            <person name="Lipzen A."/>
            <person name="Mereny Z."/>
            <person name="Hegedus B."/>
            <person name="Baldrian P."/>
            <person name="Stursova M."/>
            <person name="Weitz H."/>
            <person name="Taylor A."/>
            <person name="Grigoriev I.V."/>
            <person name="Nagy L.G."/>
            <person name="Martin F."/>
            <person name="Kauserud H."/>
        </authorList>
    </citation>
    <scope>NUCLEOTIDE SEQUENCE</scope>
    <source>
        <strain evidence="2">CBHHK182m</strain>
    </source>
</reference>
<organism evidence="2 3">
    <name type="scientific">Mycena metata</name>
    <dbReference type="NCBI Taxonomy" id="1033252"/>
    <lineage>
        <taxon>Eukaryota</taxon>
        <taxon>Fungi</taxon>
        <taxon>Dikarya</taxon>
        <taxon>Basidiomycota</taxon>
        <taxon>Agaricomycotina</taxon>
        <taxon>Agaricomycetes</taxon>
        <taxon>Agaricomycetidae</taxon>
        <taxon>Agaricales</taxon>
        <taxon>Marasmiineae</taxon>
        <taxon>Mycenaceae</taxon>
        <taxon>Mycena</taxon>
    </lineage>
</organism>
<feature type="region of interest" description="Disordered" evidence="1">
    <location>
        <begin position="47"/>
        <end position="75"/>
    </location>
</feature>
<evidence type="ECO:0000313" key="3">
    <source>
        <dbReference type="Proteomes" id="UP001215598"/>
    </source>
</evidence>
<gene>
    <name evidence="2" type="ORF">B0H16DRAFT_1470325</name>
</gene>